<evidence type="ECO:0000256" key="7">
    <source>
        <dbReference type="ARBA" id="ARBA00048478"/>
    </source>
</evidence>
<feature type="region of interest" description="Disordered" evidence="9">
    <location>
        <begin position="170"/>
        <end position="195"/>
    </location>
</feature>
<evidence type="ECO:0000313" key="12">
    <source>
        <dbReference type="Proteomes" id="UP000525652"/>
    </source>
</evidence>
<evidence type="ECO:0000313" key="11">
    <source>
        <dbReference type="EMBL" id="MBC2601390.1"/>
    </source>
</evidence>
<dbReference type="EMBL" id="JACHVA010000053">
    <property type="protein sequence ID" value="MBC2601390.1"/>
    <property type="molecule type" value="Genomic_DNA"/>
</dbReference>
<dbReference type="HAMAP" id="MF_00238">
    <property type="entry name" value="Cytidyl_kinase_type1"/>
    <property type="match status" value="1"/>
</dbReference>
<feature type="compositionally biased region" description="Basic and acidic residues" evidence="9">
    <location>
        <begin position="170"/>
        <end position="191"/>
    </location>
</feature>
<keyword evidence="4 8" id="KW-0418">Kinase</keyword>
<evidence type="ECO:0000256" key="5">
    <source>
        <dbReference type="ARBA" id="ARBA00022840"/>
    </source>
</evidence>
<keyword evidence="3 8" id="KW-0547">Nucleotide-binding</keyword>
<comment type="caution">
    <text evidence="11">The sequence shown here is derived from an EMBL/GenBank/DDBJ whole genome shotgun (WGS) entry which is preliminary data.</text>
</comment>
<evidence type="ECO:0000256" key="1">
    <source>
        <dbReference type="ARBA" id="ARBA00009427"/>
    </source>
</evidence>
<dbReference type="GO" id="GO:0036431">
    <property type="term" value="F:dCMP kinase activity"/>
    <property type="evidence" value="ECO:0007669"/>
    <property type="project" value="InterPro"/>
</dbReference>
<evidence type="ECO:0000256" key="8">
    <source>
        <dbReference type="HAMAP-Rule" id="MF_00238"/>
    </source>
</evidence>
<evidence type="ECO:0000256" key="2">
    <source>
        <dbReference type="ARBA" id="ARBA00022679"/>
    </source>
</evidence>
<gene>
    <name evidence="8" type="primary">cmk</name>
    <name evidence="11" type="ORF">H5P30_06325</name>
</gene>
<dbReference type="AlphaFoldDB" id="A0A7X1AWP2"/>
<dbReference type="Gene3D" id="3.40.50.300">
    <property type="entry name" value="P-loop containing nucleotide triphosphate hydrolases"/>
    <property type="match status" value="1"/>
</dbReference>
<dbReference type="InterPro" id="IPR011994">
    <property type="entry name" value="Cytidylate_kinase_dom"/>
</dbReference>
<feature type="binding site" evidence="8">
    <location>
        <begin position="19"/>
        <end position="27"/>
    </location>
    <ligand>
        <name>ATP</name>
        <dbReference type="ChEBI" id="CHEBI:30616"/>
    </ligand>
</feature>
<keyword evidence="2 8" id="KW-0808">Transferase</keyword>
<evidence type="ECO:0000256" key="6">
    <source>
        <dbReference type="ARBA" id="ARBA00047615"/>
    </source>
</evidence>
<keyword evidence="5 8" id="KW-0067">ATP-binding</keyword>
<comment type="catalytic activity">
    <reaction evidence="7 8">
        <text>CMP + ATP = CDP + ADP</text>
        <dbReference type="Rhea" id="RHEA:11600"/>
        <dbReference type="ChEBI" id="CHEBI:30616"/>
        <dbReference type="ChEBI" id="CHEBI:58069"/>
        <dbReference type="ChEBI" id="CHEBI:60377"/>
        <dbReference type="ChEBI" id="CHEBI:456216"/>
        <dbReference type="EC" id="2.7.4.25"/>
    </reaction>
</comment>
<name>A0A7X1AWP2_9BACT</name>
<dbReference type="InterPro" id="IPR027417">
    <property type="entry name" value="P-loop_NTPase"/>
</dbReference>
<comment type="catalytic activity">
    <reaction evidence="6 8">
        <text>dCMP + ATP = dCDP + ADP</text>
        <dbReference type="Rhea" id="RHEA:25094"/>
        <dbReference type="ChEBI" id="CHEBI:30616"/>
        <dbReference type="ChEBI" id="CHEBI:57566"/>
        <dbReference type="ChEBI" id="CHEBI:58593"/>
        <dbReference type="ChEBI" id="CHEBI:456216"/>
        <dbReference type="EC" id="2.7.4.25"/>
    </reaction>
</comment>
<proteinExistence type="inferred from homology"/>
<dbReference type="EC" id="2.7.4.25" evidence="8"/>
<evidence type="ECO:0000256" key="3">
    <source>
        <dbReference type="ARBA" id="ARBA00022741"/>
    </source>
</evidence>
<dbReference type="CDD" id="cd02020">
    <property type="entry name" value="CMPK"/>
    <property type="match status" value="1"/>
</dbReference>
<keyword evidence="12" id="KW-1185">Reference proteome</keyword>
<protein>
    <recommendedName>
        <fullName evidence="8">Cytidylate kinase</fullName>
        <shortName evidence="8">CK</shortName>
        <ecNumber evidence="8">2.7.4.25</ecNumber>
    </recommendedName>
    <alternativeName>
        <fullName evidence="8">Cytidine monophosphate kinase</fullName>
        <shortName evidence="8">CMP kinase</shortName>
    </alternativeName>
</protein>
<evidence type="ECO:0000256" key="4">
    <source>
        <dbReference type="ARBA" id="ARBA00022777"/>
    </source>
</evidence>
<dbReference type="GO" id="GO:0005737">
    <property type="term" value="C:cytoplasm"/>
    <property type="evidence" value="ECO:0007669"/>
    <property type="project" value="UniProtKB-SubCell"/>
</dbReference>
<dbReference type="InterPro" id="IPR003136">
    <property type="entry name" value="Cytidylate_kin"/>
</dbReference>
<keyword evidence="8" id="KW-0963">Cytoplasm</keyword>
<reference evidence="11 12" key="1">
    <citation type="submission" date="2020-07" db="EMBL/GenBank/DDBJ databases">
        <authorList>
            <person name="Feng X."/>
        </authorList>
    </citation>
    <scope>NUCLEOTIDE SEQUENCE [LARGE SCALE GENOMIC DNA]</scope>
    <source>
        <strain evidence="11 12">JCM14086</strain>
    </source>
</reference>
<organism evidence="11 12">
    <name type="scientific">Puniceicoccus vermicola</name>
    <dbReference type="NCBI Taxonomy" id="388746"/>
    <lineage>
        <taxon>Bacteria</taxon>
        <taxon>Pseudomonadati</taxon>
        <taxon>Verrucomicrobiota</taxon>
        <taxon>Opitutia</taxon>
        <taxon>Puniceicoccales</taxon>
        <taxon>Puniceicoccaceae</taxon>
        <taxon>Puniceicoccus</taxon>
    </lineage>
</organism>
<dbReference type="GO" id="GO:0006220">
    <property type="term" value="P:pyrimidine nucleotide metabolic process"/>
    <property type="evidence" value="ECO:0007669"/>
    <property type="project" value="UniProtKB-UniRule"/>
</dbReference>
<dbReference type="Pfam" id="PF02224">
    <property type="entry name" value="Cytidylate_kin"/>
    <property type="match status" value="1"/>
</dbReference>
<feature type="domain" description="Cytidylate kinase" evidence="10">
    <location>
        <begin position="15"/>
        <end position="224"/>
    </location>
</feature>
<sequence length="231" mass="25443">MSEPVSDSATDFPIITLDGGAATGKSSTARGVSQQLRFLHADTGSHYRALTFLLLRKGISPEESDELTEALEEMKLSAEVDGTLASLIADGKKLSPEDLRSLEVNRNVSSFAALPPVRNRLLRYQRWHRELALEKGFLGLVIEGRDIGSVVFPEAPFRFFLEADESTRIQRRSEEGQEDSVAARDKADSGRKTAPLHCPEGAIRINTGNYTLEEVISQICQKVQNDSDALQ</sequence>
<dbReference type="RefSeq" id="WP_185692105.1">
    <property type="nucleotide sequence ID" value="NZ_JACHVA010000053.1"/>
</dbReference>
<evidence type="ECO:0000259" key="10">
    <source>
        <dbReference type="Pfam" id="PF02224"/>
    </source>
</evidence>
<comment type="subcellular location">
    <subcellularLocation>
        <location evidence="8">Cytoplasm</location>
    </subcellularLocation>
</comment>
<dbReference type="SUPFAM" id="SSF52540">
    <property type="entry name" value="P-loop containing nucleoside triphosphate hydrolases"/>
    <property type="match status" value="1"/>
</dbReference>
<comment type="similarity">
    <text evidence="1 8">Belongs to the cytidylate kinase family. Type 1 subfamily.</text>
</comment>
<accession>A0A7X1AWP2</accession>
<dbReference type="Proteomes" id="UP000525652">
    <property type="component" value="Unassembled WGS sequence"/>
</dbReference>
<evidence type="ECO:0000256" key="9">
    <source>
        <dbReference type="SAM" id="MobiDB-lite"/>
    </source>
</evidence>
<dbReference type="GO" id="GO:0005524">
    <property type="term" value="F:ATP binding"/>
    <property type="evidence" value="ECO:0007669"/>
    <property type="project" value="UniProtKB-UniRule"/>
</dbReference>